<dbReference type="RefSeq" id="WP_173315006.1">
    <property type="nucleotide sequence ID" value="NZ_JAXEIU010000045.1"/>
</dbReference>
<dbReference type="InterPro" id="IPR036412">
    <property type="entry name" value="HAD-like_sf"/>
</dbReference>
<comment type="caution">
    <text evidence="1">The sequence shown here is derived from an EMBL/GenBank/DDBJ whole genome shotgun (WGS) entry which is preliminary data.</text>
</comment>
<keyword evidence="2" id="KW-1185">Reference proteome</keyword>
<dbReference type="Proteomes" id="UP000245523">
    <property type="component" value="Unassembled WGS sequence"/>
</dbReference>
<sequence>MEITRPFEQNVIAMVWDFDKTLIRDYMQVPLFKRYGIDSKQFWDEVNALPEFYAKKGIHINRDTSYLNHILTYVKAGKMRGLSNQILRDCGKELELFPGLPEFFPKIKSLVEENEKFQKAGIKLEHYVVSTGFAETIRGSAVAPYLDGIFGCEFIEEPAQPGFLTAAEKALDGEISQVASALDNTSKTRYLFEINKGANKFETIDVNSQIAKSNRRIPFENMIYIADGPSDVPAFSILNQSGGVTYAIYPAHDRMAMRQVDALRKDHRIQMYGEADYTEDSMTWMWLSEQVLRIAENLVAKQELNIRKSASKPPAHLN</sequence>
<accession>A0ABX5LJW7</accession>
<gene>
    <name evidence="1" type="ORF">B0H50_11515</name>
</gene>
<organism evidence="1 2">
    <name type="scientific">Hallerella porci</name>
    <dbReference type="NCBI Taxonomy" id="1945871"/>
    <lineage>
        <taxon>Bacteria</taxon>
        <taxon>Pseudomonadati</taxon>
        <taxon>Fibrobacterota</taxon>
        <taxon>Fibrobacteria</taxon>
        <taxon>Fibrobacterales</taxon>
        <taxon>Fibrobacteraceae</taxon>
        <taxon>Hallerella</taxon>
    </lineage>
</organism>
<evidence type="ECO:0000313" key="2">
    <source>
        <dbReference type="Proteomes" id="UP000245523"/>
    </source>
</evidence>
<evidence type="ECO:0000313" key="1">
    <source>
        <dbReference type="EMBL" id="PWK97296.1"/>
    </source>
</evidence>
<protein>
    <submittedName>
        <fullName evidence="1">Haloacid dehalogenase-like hydrolase</fullName>
    </submittedName>
</protein>
<dbReference type="Gene3D" id="3.40.50.1000">
    <property type="entry name" value="HAD superfamily/HAD-like"/>
    <property type="match status" value="1"/>
</dbReference>
<dbReference type="InterPro" id="IPR023214">
    <property type="entry name" value="HAD_sf"/>
</dbReference>
<dbReference type="SUPFAM" id="SSF56784">
    <property type="entry name" value="HAD-like"/>
    <property type="match status" value="1"/>
</dbReference>
<dbReference type="EMBL" id="QGHD01000015">
    <property type="protein sequence ID" value="PWK97296.1"/>
    <property type="molecule type" value="Genomic_DNA"/>
</dbReference>
<name>A0ABX5LJW7_9BACT</name>
<proteinExistence type="predicted"/>
<reference evidence="1 2" key="1">
    <citation type="submission" date="2018-05" db="EMBL/GenBank/DDBJ databases">
        <title>Animal gut microbial communities from fecal samples from Wisconsin, USA.</title>
        <authorList>
            <person name="Neumann A."/>
        </authorList>
    </citation>
    <scope>NUCLEOTIDE SEQUENCE [LARGE SCALE GENOMIC DNA]</scope>
    <source>
        <strain evidence="1 2">UWS4</strain>
    </source>
</reference>